<accession>A0A1Y1YQW9</accession>
<evidence type="ECO:0000313" key="9">
    <source>
        <dbReference type="EMBL" id="ORY00420.1"/>
    </source>
</evidence>
<dbReference type="InterPro" id="IPR017925">
    <property type="entry name" value="DHFR_CS"/>
</dbReference>
<dbReference type="InterPro" id="IPR001796">
    <property type="entry name" value="DHFR_dom"/>
</dbReference>
<dbReference type="SUPFAM" id="SSF53597">
    <property type="entry name" value="Dihydrofolate reductase-like"/>
    <property type="match status" value="1"/>
</dbReference>
<dbReference type="InterPro" id="IPR012259">
    <property type="entry name" value="DHFR"/>
</dbReference>
<comment type="similarity">
    <text evidence="7">Belongs to the dihydrofolate reductase family.</text>
</comment>
<dbReference type="GO" id="GO:0046655">
    <property type="term" value="P:folic acid metabolic process"/>
    <property type="evidence" value="ECO:0007669"/>
    <property type="project" value="TreeGrafter"/>
</dbReference>
<dbReference type="GO" id="GO:0004146">
    <property type="term" value="F:dihydrofolate reductase activity"/>
    <property type="evidence" value="ECO:0007669"/>
    <property type="project" value="UniProtKB-EC"/>
</dbReference>
<organism evidence="9 10">
    <name type="scientific">Basidiobolus meristosporus CBS 931.73</name>
    <dbReference type="NCBI Taxonomy" id="1314790"/>
    <lineage>
        <taxon>Eukaryota</taxon>
        <taxon>Fungi</taxon>
        <taxon>Fungi incertae sedis</taxon>
        <taxon>Zoopagomycota</taxon>
        <taxon>Entomophthoromycotina</taxon>
        <taxon>Basidiobolomycetes</taxon>
        <taxon>Basidiobolales</taxon>
        <taxon>Basidiobolaceae</taxon>
        <taxon>Basidiobolus</taxon>
    </lineage>
</organism>
<dbReference type="UniPathway" id="UPA00077">
    <property type="reaction ID" value="UER00158"/>
</dbReference>
<dbReference type="EC" id="1.5.1.3" evidence="2"/>
<evidence type="ECO:0000256" key="6">
    <source>
        <dbReference type="ARBA" id="ARBA00023002"/>
    </source>
</evidence>
<evidence type="ECO:0000259" key="8">
    <source>
        <dbReference type="PROSITE" id="PS51330"/>
    </source>
</evidence>
<keyword evidence="6" id="KW-0560">Oxidoreductase</keyword>
<dbReference type="STRING" id="1314790.A0A1Y1YQW9"/>
<keyword evidence="4" id="KW-0554">One-carbon metabolism</keyword>
<dbReference type="AlphaFoldDB" id="A0A1Y1YQW9"/>
<dbReference type="PANTHER" id="PTHR48069:SF3">
    <property type="entry name" value="DIHYDROFOLATE REDUCTASE"/>
    <property type="match status" value="1"/>
</dbReference>
<evidence type="ECO:0000256" key="3">
    <source>
        <dbReference type="ARBA" id="ARBA00018886"/>
    </source>
</evidence>
<dbReference type="CDD" id="cd00209">
    <property type="entry name" value="DHFR"/>
    <property type="match status" value="1"/>
</dbReference>
<dbReference type="PROSITE" id="PS51330">
    <property type="entry name" value="DHFR_2"/>
    <property type="match status" value="1"/>
</dbReference>
<dbReference type="Pfam" id="PF00186">
    <property type="entry name" value="DHFR_1"/>
    <property type="match status" value="1"/>
</dbReference>
<dbReference type="Gene3D" id="3.40.430.10">
    <property type="entry name" value="Dihydrofolate Reductase, subunit A"/>
    <property type="match status" value="1"/>
</dbReference>
<protein>
    <recommendedName>
        <fullName evidence="3">Dihydrofolate reductase</fullName>
        <ecNumber evidence="2">1.5.1.3</ecNumber>
    </recommendedName>
</protein>
<evidence type="ECO:0000256" key="2">
    <source>
        <dbReference type="ARBA" id="ARBA00012856"/>
    </source>
</evidence>
<keyword evidence="5" id="KW-0521">NADP</keyword>
<evidence type="ECO:0000256" key="4">
    <source>
        <dbReference type="ARBA" id="ARBA00022563"/>
    </source>
</evidence>
<evidence type="ECO:0000256" key="1">
    <source>
        <dbReference type="ARBA" id="ARBA00004903"/>
    </source>
</evidence>
<dbReference type="GO" id="GO:0005739">
    <property type="term" value="C:mitochondrion"/>
    <property type="evidence" value="ECO:0007669"/>
    <property type="project" value="TreeGrafter"/>
</dbReference>
<reference evidence="9 10" key="1">
    <citation type="submission" date="2016-07" db="EMBL/GenBank/DDBJ databases">
        <title>Pervasive Adenine N6-methylation of Active Genes in Fungi.</title>
        <authorList>
            <consortium name="DOE Joint Genome Institute"/>
            <person name="Mondo S.J."/>
            <person name="Dannebaum R.O."/>
            <person name="Kuo R.C."/>
            <person name="Labutti K."/>
            <person name="Haridas S."/>
            <person name="Kuo A."/>
            <person name="Salamov A."/>
            <person name="Ahrendt S.R."/>
            <person name="Lipzen A."/>
            <person name="Sullivan W."/>
            <person name="Andreopoulos W.B."/>
            <person name="Clum A."/>
            <person name="Lindquist E."/>
            <person name="Daum C."/>
            <person name="Ramamoorthy G.K."/>
            <person name="Gryganskyi A."/>
            <person name="Culley D."/>
            <person name="Magnuson J.K."/>
            <person name="James T.Y."/>
            <person name="O'Malley M.A."/>
            <person name="Stajich J.E."/>
            <person name="Spatafora J.W."/>
            <person name="Visel A."/>
            <person name="Grigoriev I.V."/>
        </authorList>
    </citation>
    <scope>NUCLEOTIDE SEQUENCE [LARGE SCALE GENOMIC DNA]</scope>
    <source>
        <strain evidence="9 10">CBS 931.73</strain>
    </source>
</reference>
<dbReference type="OrthoDB" id="414698at2759"/>
<dbReference type="PRINTS" id="PR00070">
    <property type="entry name" value="DHFR"/>
</dbReference>
<dbReference type="GO" id="GO:0006730">
    <property type="term" value="P:one-carbon metabolic process"/>
    <property type="evidence" value="ECO:0007669"/>
    <property type="project" value="UniProtKB-KW"/>
</dbReference>
<gene>
    <name evidence="9" type="ORF">K493DRAFT_312852</name>
</gene>
<dbReference type="Proteomes" id="UP000193498">
    <property type="component" value="Unassembled WGS sequence"/>
</dbReference>
<evidence type="ECO:0000313" key="10">
    <source>
        <dbReference type="Proteomes" id="UP000193498"/>
    </source>
</evidence>
<proteinExistence type="inferred from homology"/>
<dbReference type="GO" id="GO:0046452">
    <property type="term" value="P:dihydrofolate metabolic process"/>
    <property type="evidence" value="ECO:0007669"/>
    <property type="project" value="TreeGrafter"/>
</dbReference>
<sequence>MKLSIVVATAQNNGIGKAGTMPWRLKGDMTFFKRVTSFVPPNVAKARNAVIMGRKTWDSIPEKFRPLPGRLNVVLSRNVDALRARTQGLENVQIYCSLSEALDELDKATDLFRVFLIGGGEIYRQGIKLPSCDRIVLTKILADFDCDTFFPELPARFAPQPKEQLDVLTGSSVPHDVMEENGVPYEFCLYETPGLSNQADQ</sequence>
<evidence type="ECO:0000256" key="7">
    <source>
        <dbReference type="RuleBase" id="RU004474"/>
    </source>
</evidence>
<evidence type="ECO:0000256" key="5">
    <source>
        <dbReference type="ARBA" id="ARBA00022857"/>
    </source>
</evidence>
<dbReference type="PANTHER" id="PTHR48069">
    <property type="entry name" value="DIHYDROFOLATE REDUCTASE"/>
    <property type="match status" value="1"/>
</dbReference>
<keyword evidence="10" id="KW-1185">Reference proteome</keyword>
<dbReference type="GO" id="GO:0050661">
    <property type="term" value="F:NADP binding"/>
    <property type="evidence" value="ECO:0007669"/>
    <property type="project" value="InterPro"/>
</dbReference>
<comment type="caution">
    <text evidence="9">The sequence shown here is derived from an EMBL/GenBank/DDBJ whole genome shotgun (WGS) entry which is preliminary data.</text>
</comment>
<name>A0A1Y1YQW9_9FUNG</name>
<comment type="pathway">
    <text evidence="1">Cofactor biosynthesis; tetrahydrofolate biosynthesis; 5,6,7,8-tetrahydrofolate from 7,8-dihydrofolate: step 1/1.</text>
</comment>
<dbReference type="InParanoid" id="A0A1Y1YQW9"/>
<dbReference type="GO" id="GO:0046654">
    <property type="term" value="P:tetrahydrofolate biosynthetic process"/>
    <property type="evidence" value="ECO:0007669"/>
    <property type="project" value="UniProtKB-UniPathway"/>
</dbReference>
<dbReference type="InterPro" id="IPR024072">
    <property type="entry name" value="DHFR-like_dom_sf"/>
</dbReference>
<feature type="domain" description="DHFR" evidence="8">
    <location>
        <begin position="2"/>
        <end position="192"/>
    </location>
</feature>
<dbReference type="EMBL" id="MCFE01000083">
    <property type="protein sequence ID" value="ORY00420.1"/>
    <property type="molecule type" value="Genomic_DNA"/>
</dbReference>
<dbReference type="PROSITE" id="PS00075">
    <property type="entry name" value="DHFR_1"/>
    <property type="match status" value="1"/>
</dbReference>